<dbReference type="AlphaFoldDB" id="A0A9W6KQA0"/>
<dbReference type="EMBL" id="BSFP01000045">
    <property type="protein sequence ID" value="GLL04491.1"/>
    <property type="molecule type" value="Genomic_DNA"/>
</dbReference>
<proteinExistence type="predicted"/>
<evidence type="ECO:0000313" key="1">
    <source>
        <dbReference type="EMBL" id="GLL04491.1"/>
    </source>
</evidence>
<sequence>MSDPQQPGFLTRLRAGLAGERDTVYLEALRTAGRAAYDEILAADELRQQLPSLWTAPPAAASQLLAAWNAFVLQTLGERFLDADYEARPATAGYVPPVTYDQAAAWLHAVGDWVSRARQARANPEYDIAMLSVVPAPLPAWAEVLVCPPEHLTALHAAVAPVREHAEVAVHALVRTGVPPQYESSVNRLRQDLAAASAAADYAAGLRTGRHHHGLHELIEQNLKQALELWFKVGQLAAMPSLLAGPRFDVWCMTDKATLNRWKQDPHAHHALIEMWRTDPSPGATLAIQAQIEAGLQTGDLWYHVPPVGDTCYFEPPFSPLYEVRRPVRIFGVAMRPGTQFAVRGGAKRGLILGPFRPTQRVNYRTR</sequence>
<protein>
    <submittedName>
        <fullName evidence="1">Uncharacterized protein</fullName>
    </submittedName>
</protein>
<keyword evidence="2" id="KW-1185">Reference proteome</keyword>
<reference evidence="1" key="1">
    <citation type="journal article" date="2014" name="Int. J. Syst. Evol. Microbiol.">
        <title>Complete genome sequence of Corynebacterium casei LMG S-19264T (=DSM 44701T), isolated from a smear-ripened cheese.</title>
        <authorList>
            <consortium name="US DOE Joint Genome Institute (JGI-PGF)"/>
            <person name="Walter F."/>
            <person name="Albersmeier A."/>
            <person name="Kalinowski J."/>
            <person name="Ruckert C."/>
        </authorList>
    </citation>
    <scope>NUCLEOTIDE SEQUENCE</scope>
    <source>
        <strain evidence="1">VKM Ac-1321</strain>
    </source>
</reference>
<dbReference type="RefSeq" id="WP_261959433.1">
    <property type="nucleotide sequence ID" value="NZ_BAAAXA010000001.1"/>
</dbReference>
<dbReference type="Proteomes" id="UP001143480">
    <property type="component" value="Unassembled WGS sequence"/>
</dbReference>
<gene>
    <name evidence="1" type="ORF">GCM10017581_062380</name>
</gene>
<evidence type="ECO:0000313" key="2">
    <source>
        <dbReference type="Proteomes" id="UP001143480"/>
    </source>
</evidence>
<comment type="caution">
    <text evidence="1">The sequence shown here is derived from an EMBL/GenBank/DDBJ whole genome shotgun (WGS) entry which is preliminary data.</text>
</comment>
<accession>A0A9W6KQA0</accession>
<name>A0A9W6KQA0_9ACTN</name>
<reference evidence="1" key="2">
    <citation type="submission" date="2023-01" db="EMBL/GenBank/DDBJ databases">
        <authorList>
            <person name="Sun Q."/>
            <person name="Evtushenko L."/>
        </authorList>
    </citation>
    <scope>NUCLEOTIDE SEQUENCE</scope>
    <source>
        <strain evidence="1">VKM Ac-1321</strain>
    </source>
</reference>
<organism evidence="1 2">
    <name type="scientific">Dactylosporangium matsuzakiense</name>
    <dbReference type="NCBI Taxonomy" id="53360"/>
    <lineage>
        <taxon>Bacteria</taxon>
        <taxon>Bacillati</taxon>
        <taxon>Actinomycetota</taxon>
        <taxon>Actinomycetes</taxon>
        <taxon>Micromonosporales</taxon>
        <taxon>Micromonosporaceae</taxon>
        <taxon>Dactylosporangium</taxon>
    </lineage>
</organism>